<dbReference type="EMBL" id="WHJE01000101">
    <property type="protein sequence ID" value="KAE8763016.1"/>
    <property type="molecule type" value="Genomic_DNA"/>
</dbReference>
<comment type="pathway">
    <text evidence="1 9">Porphyrin-containing compound metabolism; protoporphyrin-IX biosynthesis; coproporphyrinogen-III from 5-aminolevulinate: step 3/4.</text>
</comment>
<dbReference type="Proteomes" id="UP000451860">
    <property type="component" value="Unassembled WGS sequence"/>
</dbReference>
<dbReference type="Gene3D" id="3.40.50.10090">
    <property type="match status" value="2"/>
</dbReference>
<dbReference type="CDD" id="cd06578">
    <property type="entry name" value="HemD"/>
    <property type="match status" value="1"/>
</dbReference>
<evidence type="ECO:0000259" key="10">
    <source>
        <dbReference type="Pfam" id="PF02602"/>
    </source>
</evidence>
<accession>A0A7J5UL02</accession>
<dbReference type="PANTHER" id="PTHR38042:SF1">
    <property type="entry name" value="UROPORPHYRINOGEN-III SYNTHASE, CHLOROPLASTIC"/>
    <property type="match status" value="1"/>
</dbReference>
<dbReference type="PANTHER" id="PTHR38042">
    <property type="entry name" value="UROPORPHYRINOGEN-III SYNTHASE, CHLOROPLASTIC"/>
    <property type="match status" value="1"/>
</dbReference>
<dbReference type="GO" id="GO:0006780">
    <property type="term" value="P:uroporphyrinogen III biosynthetic process"/>
    <property type="evidence" value="ECO:0007669"/>
    <property type="project" value="UniProtKB-UniRule"/>
</dbReference>
<evidence type="ECO:0000256" key="3">
    <source>
        <dbReference type="ARBA" id="ARBA00013109"/>
    </source>
</evidence>
<comment type="function">
    <text evidence="6 9">Catalyzes cyclization of the linear tetrapyrrole, hydroxymethylbilane, to the macrocyclic uroporphyrinogen III.</text>
</comment>
<evidence type="ECO:0000256" key="5">
    <source>
        <dbReference type="ARBA" id="ARBA00023244"/>
    </source>
</evidence>
<dbReference type="RefSeq" id="WP_152202529.1">
    <property type="nucleotide sequence ID" value="NZ_VUKF01000015.1"/>
</dbReference>
<dbReference type="GO" id="GO:0006782">
    <property type="term" value="P:protoporphyrinogen IX biosynthetic process"/>
    <property type="evidence" value="ECO:0007669"/>
    <property type="project" value="UniProtKB-UniRule"/>
</dbReference>
<organism evidence="11 12">
    <name type="scientific">Georgenia thermotolerans</name>
    <dbReference type="NCBI Taxonomy" id="527326"/>
    <lineage>
        <taxon>Bacteria</taxon>
        <taxon>Bacillati</taxon>
        <taxon>Actinomycetota</taxon>
        <taxon>Actinomycetes</taxon>
        <taxon>Micrococcales</taxon>
        <taxon>Bogoriellaceae</taxon>
        <taxon>Georgenia</taxon>
    </lineage>
</organism>
<sequence length="269" mass="26043">MTATPAGGPAPDLGGATVLLPRTGADDPLLAAVAAAGGTPLGTELVRTVPVDPPDQLDQALRALGEGAHTWLAVTSATTVDVLVARAAALGTSLADLARGVRVAAVGPATAAALETAGVPVDLRPAESSAAGLVAAWPPADGRGIVLLPHSEIAAPTLATGLRERGWLVDDVVAYRTLPAPAPDPAVAARLAAGQVAVVVLTSGSTARALVALYGVPPARVATIGVPTARAAAEAGLSVDAVAPEPTPAGVVAAVAQALAAPPPGPPPP</sequence>
<keyword evidence="4 9" id="KW-0456">Lyase</keyword>
<dbReference type="InterPro" id="IPR003754">
    <property type="entry name" value="4pyrrol_synth_uPrphyn_synth"/>
</dbReference>
<evidence type="ECO:0000313" key="12">
    <source>
        <dbReference type="Proteomes" id="UP000451860"/>
    </source>
</evidence>
<evidence type="ECO:0000256" key="1">
    <source>
        <dbReference type="ARBA" id="ARBA00004772"/>
    </source>
</evidence>
<proteinExistence type="inferred from homology"/>
<evidence type="ECO:0000256" key="7">
    <source>
        <dbReference type="ARBA" id="ARBA00040167"/>
    </source>
</evidence>
<keyword evidence="12" id="KW-1185">Reference proteome</keyword>
<evidence type="ECO:0000313" key="11">
    <source>
        <dbReference type="EMBL" id="KAE8763016.1"/>
    </source>
</evidence>
<evidence type="ECO:0000256" key="4">
    <source>
        <dbReference type="ARBA" id="ARBA00023239"/>
    </source>
</evidence>
<dbReference type="AlphaFoldDB" id="A0A7J5UL02"/>
<evidence type="ECO:0000256" key="8">
    <source>
        <dbReference type="ARBA" id="ARBA00048617"/>
    </source>
</evidence>
<dbReference type="OrthoDB" id="9815856at2"/>
<feature type="domain" description="Tetrapyrrole biosynthesis uroporphyrinogen III synthase" evidence="10">
    <location>
        <begin position="29"/>
        <end position="252"/>
    </location>
</feature>
<dbReference type="UniPathway" id="UPA00251">
    <property type="reaction ID" value="UER00320"/>
</dbReference>
<evidence type="ECO:0000256" key="2">
    <source>
        <dbReference type="ARBA" id="ARBA00008133"/>
    </source>
</evidence>
<dbReference type="Pfam" id="PF02602">
    <property type="entry name" value="HEM4"/>
    <property type="match status" value="1"/>
</dbReference>
<protein>
    <recommendedName>
        <fullName evidence="7 9">Uroporphyrinogen-III synthase</fullName>
        <ecNumber evidence="3 9">4.2.1.75</ecNumber>
    </recommendedName>
</protein>
<dbReference type="InterPro" id="IPR036108">
    <property type="entry name" value="4pyrrol_syn_uPrphyn_synt_sf"/>
</dbReference>
<dbReference type="EC" id="4.2.1.75" evidence="3 9"/>
<gene>
    <name evidence="11" type="ORF">GB883_16340</name>
</gene>
<evidence type="ECO:0000256" key="6">
    <source>
        <dbReference type="ARBA" id="ARBA00037589"/>
    </source>
</evidence>
<name>A0A7J5UL02_9MICO</name>
<comment type="catalytic activity">
    <reaction evidence="8 9">
        <text>hydroxymethylbilane = uroporphyrinogen III + H2O</text>
        <dbReference type="Rhea" id="RHEA:18965"/>
        <dbReference type="ChEBI" id="CHEBI:15377"/>
        <dbReference type="ChEBI" id="CHEBI:57308"/>
        <dbReference type="ChEBI" id="CHEBI:57845"/>
        <dbReference type="EC" id="4.2.1.75"/>
    </reaction>
</comment>
<comment type="caution">
    <text evidence="11">The sequence shown here is derived from an EMBL/GenBank/DDBJ whole genome shotgun (WGS) entry which is preliminary data.</text>
</comment>
<dbReference type="InterPro" id="IPR039793">
    <property type="entry name" value="UROS/Hem4"/>
</dbReference>
<dbReference type="SUPFAM" id="SSF69618">
    <property type="entry name" value="HemD-like"/>
    <property type="match status" value="1"/>
</dbReference>
<dbReference type="GO" id="GO:0004852">
    <property type="term" value="F:uroporphyrinogen-III synthase activity"/>
    <property type="evidence" value="ECO:0007669"/>
    <property type="project" value="UniProtKB-UniRule"/>
</dbReference>
<comment type="similarity">
    <text evidence="2 9">Belongs to the uroporphyrinogen-III synthase family.</text>
</comment>
<evidence type="ECO:0000256" key="9">
    <source>
        <dbReference type="RuleBase" id="RU366031"/>
    </source>
</evidence>
<reference evidence="11 12" key="1">
    <citation type="submission" date="2019-10" db="EMBL/GenBank/DDBJ databases">
        <title>Georgenia wutianyii sp. nov. and Georgenia yuyongxinii sp. nov. isolated from plateau pika (Ochotona curzoniae) in the Qinghai-Tibet plateau of China.</title>
        <authorList>
            <person name="Tian Z."/>
        </authorList>
    </citation>
    <scope>NUCLEOTIDE SEQUENCE [LARGE SCALE GENOMIC DNA]</scope>
    <source>
        <strain evidence="11 12">DSM 21501</strain>
    </source>
</reference>
<keyword evidence="5 9" id="KW-0627">Porphyrin biosynthesis</keyword>